<feature type="compositionally biased region" description="Basic and acidic residues" evidence="1">
    <location>
        <begin position="114"/>
        <end position="131"/>
    </location>
</feature>
<protein>
    <submittedName>
        <fullName evidence="2">Uncharacterized protein</fullName>
    </submittedName>
</protein>
<dbReference type="Proteomes" id="UP000245790">
    <property type="component" value="Unassembled WGS sequence"/>
</dbReference>
<feature type="compositionally biased region" description="Polar residues" evidence="1">
    <location>
        <begin position="55"/>
        <end position="66"/>
    </location>
</feature>
<accession>A0A316FZV0</accession>
<reference evidence="2 3" key="1">
    <citation type="submission" date="2018-05" db="EMBL/GenBank/DDBJ databases">
        <title>Genomic Encyclopedia of Type Strains, Phase IV (KMG-IV): sequencing the most valuable type-strain genomes for metagenomic binning, comparative biology and taxonomic classification.</title>
        <authorList>
            <person name="Goeker M."/>
        </authorList>
    </citation>
    <scope>NUCLEOTIDE SEQUENCE [LARGE SCALE GENOMIC DNA]</scope>
    <source>
        <strain evidence="2 3">DSM 25350</strain>
    </source>
</reference>
<keyword evidence="3" id="KW-1185">Reference proteome</keyword>
<feature type="region of interest" description="Disordered" evidence="1">
    <location>
        <begin position="1"/>
        <end position="66"/>
    </location>
</feature>
<organism evidence="2 3">
    <name type="scientific">Pleionea mediterranea</name>
    <dbReference type="NCBI Taxonomy" id="523701"/>
    <lineage>
        <taxon>Bacteria</taxon>
        <taxon>Pseudomonadati</taxon>
        <taxon>Pseudomonadota</taxon>
        <taxon>Gammaproteobacteria</taxon>
        <taxon>Oceanospirillales</taxon>
        <taxon>Pleioneaceae</taxon>
        <taxon>Pleionea</taxon>
    </lineage>
</organism>
<name>A0A316FZV0_9GAMM</name>
<proteinExistence type="predicted"/>
<feature type="compositionally biased region" description="Basic and acidic residues" evidence="1">
    <location>
        <begin position="39"/>
        <end position="54"/>
    </location>
</feature>
<feature type="compositionally biased region" description="Acidic residues" evidence="1">
    <location>
        <begin position="95"/>
        <end position="106"/>
    </location>
</feature>
<evidence type="ECO:0000313" key="2">
    <source>
        <dbReference type="EMBL" id="PWK53070.1"/>
    </source>
</evidence>
<comment type="caution">
    <text evidence="2">The sequence shown here is derived from an EMBL/GenBank/DDBJ whole genome shotgun (WGS) entry which is preliminary data.</text>
</comment>
<evidence type="ECO:0000313" key="3">
    <source>
        <dbReference type="Proteomes" id="UP000245790"/>
    </source>
</evidence>
<dbReference type="EMBL" id="QGGU01000004">
    <property type="protein sequence ID" value="PWK53070.1"/>
    <property type="molecule type" value="Genomic_DNA"/>
</dbReference>
<evidence type="ECO:0000256" key="1">
    <source>
        <dbReference type="SAM" id="MobiDB-lite"/>
    </source>
</evidence>
<dbReference type="RefSeq" id="WP_109763041.1">
    <property type="nucleotide sequence ID" value="NZ_QGGU01000004.1"/>
</dbReference>
<sequence>MAGKSVSATEKKVADAQPLKSQSSSASKKTLTYSAESTNDPKQKDSHLNGEKNGLKQQSANDTELTESLPSEAFLLFLADAIDVNGEVTDVLDMEEVEDVVSDDSEAPSNNQSKSDELKQKDVKIKPDKKNTTSSLNRVNPKLSEEK</sequence>
<gene>
    <name evidence="2" type="ORF">C8D97_104288</name>
</gene>
<feature type="region of interest" description="Disordered" evidence="1">
    <location>
        <begin position="95"/>
        <end position="147"/>
    </location>
</feature>
<dbReference type="AlphaFoldDB" id="A0A316FZV0"/>
<feature type="compositionally biased region" description="Polar residues" evidence="1">
    <location>
        <begin position="19"/>
        <end position="38"/>
    </location>
</feature>